<dbReference type="SUPFAM" id="SSF81631">
    <property type="entry name" value="PAP/OAS1 substrate-binding domain"/>
    <property type="match status" value="1"/>
</dbReference>
<dbReference type="GO" id="GO:0050265">
    <property type="term" value="F:RNA uridylyltransferase activity"/>
    <property type="evidence" value="ECO:0007669"/>
    <property type="project" value="TreeGrafter"/>
</dbReference>
<dbReference type="InterPro" id="IPR054708">
    <property type="entry name" value="MTPAP-like_central"/>
</dbReference>
<feature type="region of interest" description="Disordered" evidence="1">
    <location>
        <begin position="16"/>
        <end position="36"/>
    </location>
</feature>
<sequence length="408" mass="46137">MLSQTTRQFCRNARRLVKSTPTHRKSNNDRQRSVNALPDGRVTLHSGDMKLKIETEYEGKISALTKKLLRADKKRREGYAKLVQERSAVVAQLQKVICASSSRLIPVGSLANSLGSVEGSDIDLCFVAEKHDEFLRAFNDHPNFKIALMRSVADLLEGSSEVKLKSECQLVMRSRIPLVIVNLANGVSVDIQFPNATFQAVRNTNLIRHYVMADKRFAQLYIWARQLFTALGAKNSKQGLLSSYHIMLLVVHFLQCKHIFSEPVLPVLTQTHPHLVSRELPPSEVIKLLDQPITDQLEGWQSQNNMQVGVLAVRMIEYYSRFNVGNTVIDIGRGRAMRRRQTPYNRKLQVLDPYSRVTVCHSRGIVDAFCHAVTSAHEAFRSGTLIDSYPVFDDVPERTSRNAGHTFD</sequence>
<accession>A0A1I7ZNF3</accession>
<dbReference type="AlphaFoldDB" id="A0A1I7ZNF3"/>
<feature type="domain" description="Poly(A) RNA polymerase mitochondrial-like central palm" evidence="2">
    <location>
        <begin position="83"/>
        <end position="211"/>
    </location>
</feature>
<feature type="compositionally biased region" description="Basic residues" evidence="1">
    <location>
        <begin position="16"/>
        <end position="25"/>
    </location>
</feature>
<evidence type="ECO:0000256" key="1">
    <source>
        <dbReference type="SAM" id="MobiDB-lite"/>
    </source>
</evidence>
<dbReference type="Gene3D" id="3.30.460.10">
    <property type="entry name" value="Beta Polymerase, domain 2"/>
    <property type="match status" value="1"/>
</dbReference>
<keyword evidence="3" id="KW-1185">Reference proteome</keyword>
<dbReference type="Proteomes" id="UP000095287">
    <property type="component" value="Unplaced"/>
</dbReference>
<dbReference type="PANTHER" id="PTHR12271">
    <property type="entry name" value="POLY A POLYMERASE CID PAP -RELATED"/>
    <property type="match status" value="1"/>
</dbReference>
<name>A0A1I7ZNF3_9BILA</name>
<dbReference type="CDD" id="cd05402">
    <property type="entry name" value="NT_PAP_TUTase"/>
    <property type="match status" value="1"/>
</dbReference>
<proteinExistence type="predicted"/>
<evidence type="ECO:0000313" key="4">
    <source>
        <dbReference type="WBParaSite" id="L893_g27917.t1"/>
    </source>
</evidence>
<dbReference type="WBParaSite" id="L893_g27917.t1">
    <property type="protein sequence ID" value="L893_g27917.t1"/>
    <property type="gene ID" value="L893_g27917"/>
</dbReference>
<dbReference type="PANTHER" id="PTHR12271:SF12">
    <property type="entry name" value="POLYMERASE NUCLEOTIDYL TRANSFERASE DOMAIN-CONTAINING PROTEIN"/>
    <property type="match status" value="1"/>
</dbReference>
<dbReference type="Pfam" id="PF22600">
    <property type="entry name" value="MTPAP-like_central"/>
    <property type="match status" value="1"/>
</dbReference>
<dbReference type="Gene3D" id="1.10.1410.10">
    <property type="match status" value="1"/>
</dbReference>
<dbReference type="GO" id="GO:0031123">
    <property type="term" value="P:RNA 3'-end processing"/>
    <property type="evidence" value="ECO:0007669"/>
    <property type="project" value="TreeGrafter"/>
</dbReference>
<dbReference type="InterPro" id="IPR043519">
    <property type="entry name" value="NT_sf"/>
</dbReference>
<protein>
    <submittedName>
        <fullName evidence="4">PAP-associated domain-containing protein</fullName>
    </submittedName>
</protein>
<organism evidence="3 4">
    <name type="scientific">Steinernema glaseri</name>
    <dbReference type="NCBI Taxonomy" id="37863"/>
    <lineage>
        <taxon>Eukaryota</taxon>
        <taxon>Metazoa</taxon>
        <taxon>Ecdysozoa</taxon>
        <taxon>Nematoda</taxon>
        <taxon>Chromadorea</taxon>
        <taxon>Rhabditida</taxon>
        <taxon>Tylenchina</taxon>
        <taxon>Panagrolaimomorpha</taxon>
        <taxon>Strongyloidoidea</taxon>
        <taxon>Steinernematidae</taxon>
        <taxon>Steinernema</taxon>
    </lineage>
</organism>
<dbReference type="SUPFAM" id="SSF81301">
    <property type="entry name" value="Nucleotidyltransferase"/>
    <property type="match status" value="1"/>
</dbReference>
<evidence type="ECO:0000259" key="2">
    <source>
        <dbReference type="Pfam" id="PF22600"/>
    </source>
</evidence>
<reference evidence="4" key="1">
    <citation type="submission" date="2016-11" db="UniProtKB">
        <authorList>
            <consortium name="WormBaseParasite"/>
        </authorList>
    </citation>
    <scope>IDENTIFICATION</scope>
</reference>
<evidence type="ECO:0000313" key="3">
    <source>
        <dbReference type="Proteomes" id="UP000095287"/>
    </source>
</evidence>